<dbReference type="GO" id="GO:0005634">
    <property type="term" value="C:nucleus"/>
    <property type="evidence" value="ECO:0007669"/>
    <property type="project" value="TreeGrafter"/>
</dbReference>
<dbReference type="Gene3D" id="4.10.1000.10">
    <property type="entry name" value="Zinc finger, CCCH-type"/>
    <property type="match status" value="2"/>
</dbReference>
<feature type="domain" description="C3H1-type" evidence="6">
    <location>
        <begin position="228"/>
        <end position="251"/>
    </location>
</feature>
<accession>G7DTY8</accession>
<dbReference type="Proteomes" id="UP000009131">
    <property type="component" value="Unassembled WGS sequence"/>
</dbReference>
<keyword evidence="1 4" id="KW-0479">Metal-binding</keyword>
<evidence type="ECO:0000256" key="2">
    <source>
        <dbReference type="ARBA" id="ARBA00022771"/>
    </source>
</evidence>
<evidence type="ECO:0000313" key="7">
    <source>
        <dbReference type="EMBL" id="GAA94048.1"/>
    </source>
</evidence>
<sequence length="440" mass="47520">MSYRGQYLPRGARAAARGKPRGRGRGAWQSANRTLVINNASSNPVANSSAPAALAGIDDLDGEAINETPSDDIQPDKDPAPSLRSPSEEGEIAESVEPAPPFHLAQPGSIVINDVTFVKRGNKLIRARQPGGTTVQPVASTSATVGSLTPKRASIQGQQYIRTKTGNLVRADAYAAHVKSQANLKAKRARLDTLVGQLGRVQPSRNRGSTRGKRVPRPVITRQKINSLCPQYTIQGQCTKGLTCPYIHDPTKVSICTRFLANKCELGESCLHSHSTDAHRMPHCTHFPRCNRGRDCPFPHVGLPADSPICAPFATLGYCEKGLACRERHVRECPEFGIKGTCTRANCKLPHILRRKGPSTSESIVTPSTTASSAPQAELIIDQSASEASEDEIESEVDEDMSDASGEDLEEMTSNEHFSDPLAGNEDTILFDDFDFESTS</sequence>
<dbReference type="OMA" id="ADSPICA"/>
<feature type="domain" description="C3H1-type" evidence="6">
    <location>
        <begin position="304"/>
        <end position="332"/>
    </location>
</feature>
<reference evidence="7 8" key="1">
    <citation type="journal article" date="2011" name="J. Gen. Appl. Microbiol.">
        <title>Draft genome sequencing of the enigmatic basidiomycete Mixia osmundae.</title>
        <authorList>
            <person name="Nishida H."/>
            <person name="Nagatsuka Y."/>
            <person name="Sugiyama J."/>
        </authorList>
    </citation>
    <scope>NUCLEOTIDE SEQUENCE [LARGE SCALE GENOMIC DNA]</scope>
    <source>
        <strain evidence="8">CBS 9802 / IAM 14324 / JCM 22182 / KY 12970</strain>
    </source>
</reference>
<dbReference type="eggNOG" id="KOG1492">
    <property type="taxonomic scope" value="Eukaryota"/>
</dbReference>
<dbReference type="EMBL" id="BABT02000026">
    <property type="protein sequence ID" value="GAA94048.1"/>
    <property type="molecule type" value="Genomic_DNA"/>
</dbReference>
<dbReference type="RefSeq" id="XP_014570319.1">
    <property type="nucleotide sequence ID" value="XM_014714833.1"/>
</dbReference>
<feature type="region of interest" description="Disordered" evidence="5">
    <location>
        <begin position="1"/>
        <end position="31"/>
    </location>
</feature>
<dbReference type="PANTHER" id="PTHR46156:SF1">
    <property type="entry name" value="ZINC FINGER CCCH DOMAIN-CONTAINING PROTEIN 3"/>
    <property type="match status" value="1"/>
</dbReference>
<evidence type="ECO:0000256" key="5">
    <source>
        <dbReference type="SAM" id="MobiDB-lite"/>
    </source>
</evidence>
<organism evidence="7 8">
    <name type="scientific">Mixia osmundae (strain CBS 9802 / IAM 14324 / JCM 22182 / KY 12970)</name>
    <dbReference type="NCBI Taxonomy" id="764103"/>
    <lineage>
        <taxon>Eukaryota</taxon>
        <taxon>Fungi</taxon>
        <taxon>Dikarya</taxon>
        <taxon>Basidiomycota</taxon>
        <taxon>Pucciniomycotina</taxon>
        <taxon>Mixiomycetes</taxon>
        <taxon>Mixiales</taxon>
        <taxon>Mixiaceae</taxon>
        <taxon>Mixia</taxon>
    </lineage>
</organism>
<reference evidence="7 8" key="2">
    <citation type="journal article" date="2012" name="Open Biol.">
        <title>Characteristics of nucleosomes and linker DNA regions on the genome of the basidiomycete Mixia osmundae revealed by mono- and dinucleosome mapping.</title>
        <authorList>
            <person name="Nishida H."/>
            <person name="Kondo S."/>
            <person name="Matsumoto T."/>
            <person name="Suzuki Y."/>
            <person name="Yoshikawa H."/>
            <person name="Taylor T.D."/>
            <person name="Sugiyama J."/>
        </authorList>
    </citation>
    <scope>NUCLEOTIDE SEQUENCE [LARGE SCALE GENOMIC DNA]</scope>
    <source>
        <strain evidence="8">CBS 9802 / IAM 14324 / JCM 22182 / KY 12970</strain>
    </source>
</reference>
<keyword evidence="8" id="KW-1185">Reference proteome</keyword>
<feature type="zinc finger region" description="C3H1-type" evidence="4">
    <location>
        <begin position="228"/>
        <end position="251"/>
    </location>
</feature>
<evidence type="ECO:0000313" key="8">
    <source>
        <dbReference type="Proteomes" id="UP000009131"/>
    </source>
</evidence>
<dbReference type="SMART" id="SM00356">
    <property type="entry name" value="ZnF_C3H1"/>
    <property type="match status" value="5"/>
</dbReference>
<name>G7DTY8_MIXOS</name>
<feature type="compositionally biased region" description="Acidic residues" evidence="5">
    <location>
        <begin position="388"/>
        <end position="413"/>
    </location>
</feature>
<dbReference type="GO" id="GO:0008270">
    <property type="term" value="F:zinc ion binding"/>
    <property type="evidence" value="ECO:0007669"/>
    <property type="project" value="UniProtKB-KW"/>
</dbReference>
<feature type="region of interest" description="Disordered" evidence="5">
    <location>
        <begin position="62"/>
        <end position="95"/>
    </location>
</feature>
<evidence type="ECO:0000256" key="4">
    <source>
        <dbReference type="PROSITE-ProRule" id="PRU00723"/>
    </source>
</evidence>
<feature type="domain" description="C3H1-type" evidence="6">
    <location>
        <begin position="255"/>
        <end position="277"/>
    </location>
</feature>
<dbReference type="OrthoDB" id="410307at2759"/>
<protein>
    <recommendedName>
        <fullName evidence="6">C3H1-type domain-containing protein</fullName>
    </recommendedName>
</protein>
<keyword evidence="3 4" id="KW-0862">Zinc</keyword>
<gene>
    <name evidence="7" type="primary">Mo00695</name>
    <name evidence="7" type="ORF">E5Q_00695</name>
</gene>
<proteinExistence type="predicted"/>
<dbReference type="STRING" id="764103.G7DTY8"/>
<dbReference type="InParanoid" id="G7DTY8"/>
<evidence type="ECO:0000256" key="1">
    <source>
        <dbReference type="ARBA" id="ARBA00022723"/>
    </source>
</evidence>
<evidence type="ECO:0000256" key="3">
    <source>
        <dbReference type="ARBA" id="ARBA00022833"/>
    </source>
</evidence>
<comment type="caution">
    <text evidence="7">The sequence shown here is derived from an EMBL/GenBank/DDBJ whole genome shotgun (WGS) entry which is preliminary data.</text>
</comment>
<dbReference type="InterPro" id="IPR000571">
    <property type="entry name" value="Znf_CCCH"/>
</dbReference>
<feature type="zinc finger region" description="C3H1-type" evidence="4">
    <location>
        <begin position="255"/>
        <end position="277"/>
    </location>
</feature>
<keyword evidence="2 4" id="KW-0863">Zinc-finger</keyword>
<evidence type="ECO:0000259" key="6">
    <source>
        <dbReference type="PROSITE" id="PS50103"/>
    </source>
</evidence>
<dbReference type="InterPro" id="IPR036855">
    <property type="entry name" value="Znf_CCCH_sf"/>
</dbReference>
<dbReference type="AlphaFoldDB" id="G7DTY8"/>
<dbReference type="SUPFAM" id="SSF90229">
    <property type="entry name" value="CCCH zinc finger"/>
    <property type="match status" value="2"/>
</dbReference>
<dbReference type="PROSITE" id="PS50103">
    <property type="entry name" value="ZF_C3H1"/>
    <property type="match status" value="3"/>
</dbReference>
<feature type="zinc finger region" description="C3H1-type" evidence="4">
    <location>
        <begin position="304"/>
        <end position="332"/>
    </location>
</feature>
<feature type="region of interest" description="Disordered" evidence="5">
    <location>
        <begin position="383"/>
        <end position="426"/>
    </location>
</feature>
<dbReference type="HOGENOM" id="CLU_622685_0_0_1"/>
<dbReference type="PANTHER" id="PTHR46156">
    <property type="entry name" value="CCCH ZINGC FINGER"/>
    <property type="match status" value="1"/>
</dbReference>